<feature type="region of interest" description="Disordered" evidence="2">
    <location>
        <begin position="17"/>
        <end position="76"/>
    </location>
</feature>
<name>A0ABW3PFQ6_9LACO</name>
<dbReference type="EMBL" id="JBHTLH010000008">
    <property type="protein sequence ID" value="MFD1124304.1"/>
    <property type="molecule type" value="Genomic_DNA"/>
</dbReference>
<evidence type="ECO:0000256" key="2">
    <source>
        <dbReference type="SAM" id="MobiDB-lite"/>
    </source>
</evidence>
<proteinExistence type="predicted"/>
<organism evidence="4 5">
    <name type="scientific">Lentilactobacillus raoultii</name>
    <dbReference type="NCBI Taxonomy" id="1987503"/>
    <lineage>
        <taxon>Bacteria</taxon>
        <taxon>Bacillati</taxon>
        <taxon>Bacillota</taxon>
        <taxon>Bacilli</taxon>
        <taxon>Lactobacillales</taxon>
        <taxon>Lactobacillaceae</taxon>
        <taxon>Lentilactobacillus</taxon>
    </lineage>
</organism>
<feature type="compositionally biased region" description="Polar residues" evidence="2">
    <location>
        <begin position="57"/>
        <end position="68"/>
    </location>
</feature>
<feature type="domain" description="MucBP" evidence="3">
    <location>
        <begin position="152"/>
        <end position="214"/>
    </location>
</feature>
<protein>
    <submittedName>
        <fullName evidence="4">MucBP domain-containing protein</fullName>
    </submittedName>
</protein>
<keyword evidence="1" id="KW-0677">Repeat</keyword>
<evidence type="ECO:0000256" key="1">
    <source>
        <dbReference type="ARBA" id="ARBA00022737"/>
    </source>
</evidence>
<sequence length="372" mass="42740">MTFFSWIKKQLQIISPTIRPHQERRHNRHSDYHQKKRRSFKNQPESSQTDDLKSKLPESSTQAETTEPPTIVTPADTTDNVQQAQVIFSYLDEQNQPIAKADIVRGNLGQTFHFRIPDFSDYYLTSIENFTYQFKKTNQEVTLHFALKDGLPVMIYCLDTDTGQLLKSVQLLSGKIGQAFHIEAPTINGYRVINSIGDVYGHFDQQTHGLIFAYRRQHWETVQPVEYFVKLKRSHNVFDYPQGRPLRTGLPANVIIKIFARVDLTDQTSWLNIGGFEWIKNINLEPSDPPSHHLIETITKTSRNPVRLSGTIDFVPNKKIAYFNQPYGHKIGSLPHGSRVSISATIVDDQGLIWYELANYGIIPKAYVIVDR</sequence>
<dbReference type="RefSeq" id="WP_121978919.1">
    <property type="nucleotide sequence ID" value="NZ_JBHTLH010000008.1"/>
</dbReference>
<dbReference type="Gene3D" id="3.10.20.320">
    <property type="entry name" value="Putative peptidoglycan bound protein (lpxtg motif)"/>
    <property type="match status" value="2"/>
</dbReference>
<keyword evidence="5" id="KW-1185">Reference proteome</keyword>
<reference evidence="5" key="1">
    <citation type="journal article" date="2019" name="Int. J. Syst. Evol. Microbiol.">
        <title>The Global Catalogue of Microorganisms (GCM) 10K type strain sequencing project: providing services to taxonomists for standard genome sequencing and annotation.</title>
        <authorList>
            <consortium name="The Broad Institute Genomics Platform"/>
            <consortium name="The Broad Institute Genome Sequencing Center for Infectious Disease"/>
            <person name="Wu L."/>
            <person name="Ma J."/>
        </authorList>
    </citation>
    <scope>NUCLEOTIDE SEQUENCE [LARGE SCALE GENOMIC DNA]</scope>
    <source>
        <strain evidence="5">CCUG 71848</strain>
    </source>
</reference>
<evidence type="ECO:0000259" key="3">
    <source>
        <dbReference type="Pfam" id="PF06458"/>
    </source>
</evidence>
<dbReference type="Pfam" id="PF06458">
    <property type="entry name" value="MucBP"/>
    <property type="match status" value="2"/>
</dbReference>
<dbReference type="Proteomes" id="UP001597156">
    <property type="component" value="Unassembled WGS sequence"/>
</dbReference>
<gene>
    <name evidence="4" type="ORF">ACFQ22_02855</name>
</gene>
<evidence type="ECO:0000313" key="4">
    <source>
        <dbReference type="EMBL" id="MFD1124304.1"/>
    </source>
</evidence>
<evidence type="ECO:0000313" key="5">
    <source>
        <dbReference type="Proteomes" id="UP001597156"/>
    </source>
</evidence>
<comment type="caution">
    <text evidence="4">The sequence shown here is derived from an EMBL/GenBank/DDBJ whole genome shotgun (WGS) entry which is preliminary data.</text>
</comment>
<feature type="domain" description="MucBP" evidence="3">
    <location>
        <begin position="86"/>
        <end position="144"/>
    </location>
</feature>
<accession>A0ABW3PFQ6</accession>
<feature type="compositionally biased region" description="Basic residues" evidence="2">
    <location>
        <begin position="22"/>
        <end position="40"/>
    </location>
</feature>
<dbReference type="InterPro" id="IPR009459">
    <property type="entry name" value="MucBP_dom"/>
</dbReference>